<sequence length="616" mass="69980">MANNKEICLSATERVYHSRAADTLVCYHREMTKILMDSEYLFSKAQKAKINSSDNIEHKTKNNALGKRIVDNAYDNILTTLKQQIFNNQPNIEPYFSHHNSQVMQLAKLGYLSALAYSSDNVFNNHSPLQKQQEKEITRDLFQLIGFDSDKAFGHITTSHILACYEILWALRNLKTLPMAIARHPKSRDLVADKKAFELFNMSVGDILSIGEKLHERGIFDDVSHLTCRGTGMTRTMHLGKLLVPISRFEFWKKAMDILGLGYDNLIALPIDETFRTDTNKTKEIILRLIEQGEPILGVIGVLGSPTYGSIDMLKPLFELREECSRKFNSSFYIHIDAAQLGYMRSLFLDKNNRIIPYEILSKKLKKEAPELELQPDVYDSFAYLSLADSVSFEPFQAGFSPYPTGIVCIKDARMSRFLANPPKVCPEQADAAYEIDGIQSAPAVASIWSIHQLYSFNSLGFGLHAQTLWAARVKLEQVLNKAKEIKRSGNSYIIKPLPTSDFNKLSFAIVIKGNRSLDVQNNLNKAIYENLVLQSNHKQDLNLLTLCARNSDDIPAKLCHDCDLDKSEWQEVKHLNLLQLTMKDAERCGDQQIEEGYQYIKQVVLSALKNQLIKE</sequence>
<comment type="caution">
    <text evidence="5">The sequence shown here is derived from an EMBL/GenBank/DDBJ whole genome shotgun (WGS) entry which is preliminary data.</text>
</comment>
<accession>A0AAJ3HRW5</accession>
<dbReference type="Proteomes" id="UP000078250">
    <property type="component" value="Unassembled WGS sequence"/>
</dbReference>
<dbReference type="EC" id="4.1.1.-" evidence="5"/>
<dbReference type="Pfam" id="PF21391">
    <property type="entry name" value="tyr_de_CO2_C"/>
    <property type="match status" value="1"/>
</dbReference>
<proteinExistence type="predicted"/>
<dbReference type="EMBL" id="LXEV01000023">
    <property type="protein sequence ID" value="OAT46536.1"/>
    <property type="molecule type" value="Genomic_DNA"/>
</dbReference>
<organism evidence="5 6">
    <name type="scientific">Proteus hauseri ATCC 700826</name>
    <dbReference type="NCBI Taxonomy" id="1354271"/>
    <lineage>
        <taxon>Bacteria</taxon>
        <taxon>Pseudomonadati</taxon>
        <taxon>Pseudomonadota</taxon>
        <taxon>Gammaproteobacteria</taxon>
        <taxon>Enterobacterales</taxon>
        <taxon>Morganellaceae</taxon>
        <taxon>Proteus</taxon>
    </lineage>
</organism>
<evidence type="ECO:0000259" key="4">
    <source>
        <dbReference type="Pfam" id="PF21391"/>
    </source>
</evidence>
<dbReference type="InterPro" id="IPR015424">
    <property type="entry name" value="PyrdxlP-dep_Trfase"/>
</dbReference>
<dbReference type="AlphaFoldDB" id="A0AAJ3HRW5"/>
<evidence type="ECO:0000256" key="2">
    <source>
        <dbReference type="ARBA" id="ARBA00022898"/>
    </source>
</evidence>
<dbReference type="PANTHER" id="PTHR42735:SF4">
    <property type="entry name" value="PYRIDOXAL PHOSPHATE-DEPENDENT DECARBOXYLASE FAMILY PROTEIN"/>
    <property type="match status" value="1"/>
</dbReference>
<gene>
    <name evidence="5" type="ORF">M997_2017</name>
</gene>
<keyword evidence="2" id="KW-0663">Pyridoxal phosphate</keyword>
<dbReference type="GO" id="GO:0030170">
    <property type="term" value="F:pyridoxal phosphate binding"/>
    <property type="evidence" value="ECO:0007669"/>
    <property type="project" value="InterPro"/>
</dbReference>
<feature type="domain" description="L-tyrosine decarboxylase C-terminal" evidence="4">
    <location>
        <begin position="483"/>
        <end position="581"/>
    </location>
</feature>
<dbReference type="InterPro" id="IPR015421">
    <property type="entry name" value="PyrdxlP-dep_Trfase_major"/>
</dbReference>
<evidence type="ECO:0000256" key="3">
    <source>
        <dbReference type="ARBA" id="ARBA00023239"/>
    </source>
</evidence>
<evidence type="ECO:0000313" key="6">
    <source>
        <dbReference type="Proteomes" id="UP000078250"/>
    </source>
</evidence>
<dbReference type="SUPFAM" id="SSF53383">
    <property type="entry name" value="PLP-dependent transferases"/>
    <property type="match status" value="1"/>
</dbReference>
<dbReference type="InterPro" id="IPR050477">
    <property type="entry name" value="GrpII_AminoAcid_Decarb"/>
</dbReference>
<dbReference type="InterPro" id="IPR049373">
    <property type="entry name" value="TyrDC_C"/>
</dbReference>
<dbReference type="Gene3D" id="3.40.640.10">
    <property type="entry name" value="Type I PLP-dependent aspartate aminotransferase-like (Major domain)"/>
    <property type="match status" value="1"/>
</dbReference>
<dbReference type="RefSeq" id="WP_064719987.1">
    <property type="nucleotide sequence ID" value="NZ_LXEV01000023.1"/>
</dbReference>
<comment type="cofactor">
    <cofactor evidence="1">
        <name>pyridoxal 5'-phosphate</name>
        <dbReference type="ChEBI" id="CHEBI:597326"/>
    </cofactor>
</comment>
<dbReference type="GO" id="GO:0016830">
    <property type="term" value="F:carbon-carbon lyase activity"/>
    <property type="evidence" value="ECO:0007669"/>
    <property type="project" value="InterPro"/>
</dbReference>
<dbReference type="GO" id="GO:0019752">
    <property type="term" value="P:carboxylic acid metabolic process"/>
    <property type="evidence" value="ECO:0007669"/>
    <property type="project" value="InterPro"/>
</dbReference>
<protein>
    <submittedName>
        <fullName evidence="5">Tyrosine decarboxylase</fullName>
        <ecNumber evidence="5">4.1.1.-</ecNumber>
    </submittedName>
</protein>
<evidence type="ECO:0000256" key="1">
    <source>
        <dbReference type="ARBA" id="ARBA00001933"/>
    </source>
</evidence>
<dbReference type="InterPro" id="IPR002129">
    <property type="entry name" value="PyrdxlP-dep_de-COase"/>
</dbReference>
<dbReference type="Pfam" id="PF00282">
    <property type="entry name" value="Pyridoxal_deC"/>
    <property type="match status" value="1"/>
</dbReference>
<reference evidence="5 6" key="1">
    <citation type="submission" date="2016-04" db="EMBL/GenBank/DDBJ databases">
        <title>ATOL: Assembling a taxonomically balanced genome-scale reconstruction of the evolutionary history of the Enterobacteriaceae.</title>
        <authorList>
            <person name="Plunkett G.III."/>
            <person name="Neeno-Eckwall E.C."/>
            <person name="Glasner J.D."/>
            <person name="Perna N.T."/>
        </authorList>
    </citation>
    <scope>NUCLEOTIDE SEQUENCE [LARGE SCALE GENOMIC DNA]</scope>
    <source>
        <strain evidence="5 6">ATCC 700826</strain>
    </source>
</reference>
<keyword evidence="6" id="KW-1185">Reference proteome</keyword>
<evidence type="ECO:0000313" key="5">
    <source>
        <dbReference type="EMBL" id="OAT46536.1"/>
    </source>
</evidence>
<name>A0AAJ3HRW5_PROHU</name>
<dbReference type="PANTHER" id="PTHR42735">
    <property type="match status" value="1"/>
</dbReference>
<keyword evidence="3 5" id="KW-0456">Lyase</keyword>